<evidence type="ECO:0000313" key="1">
    <source>
        <dbReference type="EMBL" id="GBB87497.1"/>
    </source>
</evidence>
<evidence type="ECO:0000313" key="2">
    <source>
        <dbReference type="Proteomes" id="UP000247702"/>
    </source>
</evidence>
<dbReference type="EMBL" id="BEXD01000446">
    <property type="protein sequence ID" value="GBB87497.1"/>
    <property type="molecule type" value="Genomic_DNA"/>
</dbReference>
<comment type="caution">
    <text evidence="1">The sequence shown here is derived from an EMBL/GenBank/DDBJ whole genome shotgun (WGS) entry which is preliminary data.</text>
</comment>
<dbReference type="InterPro" id="IPR043129">
    <property type="entry name" value="ATPase_NBD"/>
</dbReference>
<accession>A0A2Z6QBD7</accession>
<dbReference type="STRING" id="94130.A0A2Z6QBD7"/>
<organism evidence="1 2">
    <name type="scientific">Rhizophagus clarus</name>
    <dbReference type="NCBI Taxonomy" id="94130"/>
    <lineage>
        <taxon>Eukaryota</taxon>
        <taxon>Fungi</taxon>
        <taxon>Fungi incertae sedis</taxon>
        <taxon>Mucoromycota</taxon>
        <taxon>Glomeromycotina</taxon>
        <taxon>Glomeromycetes</taxon>
        <taxon>Glomerales</taxon>
        <taxon>Glomeraceae</taxon>
        <taxon>Rhizophagus</taxon>
    </lineage>
</organism>
<dbReference type="Gene3D" id="3.30.420.40">
    <property type="match status" value="2"/>
</dbReference>
<sequence>MQSSPNINQEDRCQIADLEIHSYLLLFYRYQLNWNFESSICATTIGNVGYSCRSWFRFWNHVFALKYDKDFINVESWGESALSIRPSRWTNVNNQYTVVKLFELHELKEEHNFPVDYKKAITDYLREIGKPIKDTVTNEWNINFMENVFLVITVPDKYTQKEKAMMRECVFNAGLINGKYSKKLEFITELEAAAIYVIREYRLDTNGTILMIDCGENTVELATIKLLNENQLDEITERAGDYCGSSIVEKEFLNHLRKILDGRPMDLLRDNYYGQMQYMIKEFCQNVKFEFTGDDLTFLYEMDLMEVSPIIAQYVSDEVNQKMEKTEWLIKFDYGTIKSLFDPVVERILSMIRVQFENCNEKYSMCSTISLIGSFGKSPYLQKRIRDEFSDPGINIFVPENPIAAVSRGAISYGLMFARFVNDIDDGLMFIIDSRMLRFTYGIKVFNLEDSTYRFHPVAFKGTIAKFNDEFTAKIGPTLPFQKSGVFEIYYIDKCKKEAKEVKFGDPGITLLGKLKVDWPDKYFGLKRTILLN</sequence>
<name>A0A2Z6QBD7_9GLOM</name>
<dbReference type="CDD" id="cd10170">
    <property type="entry name" value="ASKHA_NBD_HSP70"/>
    <property type="match status" value="1"/>
</dbReference>
<evidence type="ECO:0008006" key="3">
    <source>
        <dbReference type="Google" id="ProtNLM"/>
    </source>
</evidence>
<keyword evidence="2" id="KW-1185">Reference proteome</keyword>
<dbReference type="Proteomes" id="UP000247702">
    <property type="component" value="Unassembled WGS sequence"/>
</dbReference>
<dbReference type="PANTHER" id="PTHR14187">
    <property type="entry name" value="ALPHA KINASE/ELONGATION FACTOR 2 KINASE"/>
    <property type="match status" value="1"/>
</dbReference>
<gene>
    <name evidence="1" type="ORF">RclHR1_00140001</name>
</gene>
<dbReference type="AlphaFoldDB" id="A0A2Z6QBD7"/>
<proteinExistence type="predicted"/>
<reference evidence="1 2" key="1">
    <citation type="submission" date="2017-11" db="EMBL/GenBank/DDBJ databases">
        <title>The genome of Rhizophagus clarus HR1 reveals common genetic basis of auxotrophy among arbuscular mycorrhizal fungi.</title>
        <authorList>
            <person name="Kobayashi Y."/>
        </authorList>
    </citation>
    <scope>NUCLEOTIDE SEQUENCE [LARGE SCALE GENOMIC DNA]</scope>
    <source>
        <strain evidence="1 2">HR1</strain>
    </source>
</reference>
<dbReference type="Gene3D" id="3.90.640.10">
    <property type="entry name" value="Actin, Chain A, domain 4"/>
    <property type="match status" value="1"/>
</dbReference>
<protein>
    <recommendedName>
        <fullName evidence="3">Actin-like ATPase domain-containing protein</fullName>
    </recommendedName>
</protein>
<dbReference type="PANTHER" id="PTHR14187:SF5">
    <property type="entry name" value="HEAT SHOCK 70 KDA PROTEIN 12A"/>
    <property type="match status" value="1"/>
</dbReference>
<dbReference type="SUPFAM" id="SSF53067">
    <property type="entry name" value="Actin-like ATPase domain"/>
    <property type="match status" value="2"/>
</dbReference>